<feature type="region of interest" description="Disordered" evidence="2">
    <location>
        <begin position="1198"/>
        <end position="1217"/>
    </location>
</feature>
<dbReference type="SUPFAM" id="SSF52540">
    <property type="entry name" value="P-loop containing nucleoside triphosphate hydrolases"/>
    <property type="match status" value="2"/>
</dbReference>
<evidence type="ECO:0000256" key="1">
    <source>
        <dbReference type="SAM" id="Coils"/>
    </source>
</evidence>
<proteinExistence type="predicted"/>
<dbReference type="Pfam" id="PF13558">
    <property type="entry name" value="SbcC_Walker_B"/>
    <property type="match status" value="1"/>
</dbReference>
<dbReference type="OrthoDB" id="174137at2"/>
<dbReference type="RefSeq" id="WP_092002017.1">
    <property type="nucleotide sequence ID" value="NZ_FMYQ01000025.1"/>
</dbReference>
<accession>A0A1G6XDQ9</accession>
<dbReference type="STRING" id="416944.SAMN05421548_1257"/>
<keyword evidence="1" id="KW-0175">Coiled coil</keyword>
<gene>
    <name evidence="3" type="ORF">SAMN05421548_1257</name>
</gene>
<keyword evidence="4" id="KW-1185">Reference proteome</keyword>
<dbReference type="PANTHER" id="PTHR32182">
    <property type="entry name" value="DNA REPLICATION AND REPAIR PROTEIN RECF"/>
    <property type="match status" value="1"/>
</dbReference>
<dbReference type="EMBL" id="FMYQ01000025">
    <property type="protein sequence ID" value="SDD76349.1"/>
    <property type="molecule type" value="Genomic_DNA"/>
</dbReference>
<reference evidence="4" key="1">
    <citation type="submission" date="2016-09" db="EMBL/GenBank/DDBJ databases">
        <authorList>
            <person name="Varghese N."/>
            <person name="Submissions S."/>
        </authorList>
    </citation>
    <scope>NUCLEOTIDE SEQUENCE [LARGE SCALE GENOMIC DNA]</scope>
    <source>
        <strain evidence="4">TNe-862</strain>
    </source>
</reference>
<dbReference type="AlphaFoldDB" id="A0A1G6XDQ9"/>
<dbReference type="Pfam" id="PF13555">
    <property type="entry name" value="AAA_29"/>
    <property type="match status" value="1"/>
</dbReference>
<dbReference type="GO" id="GO:0000731">
    <property type="term" value="P:DNA synthesis involved in DNA repair"/>
    <property type="evidence" value="ECO:0007669"/>
    <property type="project" value="TreeGrafter"/>
</dbReference>
<dbReference type="GO" id="GO:0006302">
    <property type="term" value="P:double-strand break repair"/>
    <property type="evidence" value="ECO:0007669"/>
    <property type="project" value="TreeGrafter"/>
</dbReference>
<feature type="coiled-coil region" evidence="1">
    <location>
        <begin position="243"/>
        <end position="270"/>
    </location>
</feature>
<dbReference type="Proteomes" id="UP000198908">
    <property type="component" value="Unassembled WGS sequence"/>
</dbReference>
<sequence length="1233" mass="138400">MKLDRLVLVNWGQLPPGDYELGNMTLLTGPTGAGKSTMLDGLQTVMTASYQGIVAYNPGQEETHGTQRRGKTRRTLESFICGAEYSLFSRPDGAHGCVAAIFRPEDGEPTAKLFTAVVAAAARVDGQGERRVARLERLELIIVDEEALSVADFLKDASHSEWVAVEDLVKRLKSRYRKVTSFGSHKKDYLCALYGRFRGRTSVTWDETSNAAKAWSQSIAYKPIGSVHDLVRDDILEFDGKLLQESISRISELMRQVTSLREEGERLTATVNRLKLLKGAIDETAVAFEQQVQYDLLWAKIHLRDDETRVAEERRKIAADGEIETRNLALIRTLTGQWENLDRSRVQLTATLQGIEAHGVKERLELQLRNATSNARKVLDELAKGLRSAANLDQVARQLAGKVVPKEFTRLLPAVEVVARAFAKTELEHLADLVRAVHRVLQAPSFVPDELLELSGQFEGLNQGLAEVFKTLVGPVDSVSMAIAADEASLTTRIETEQRTVRDLASTKARLASGGGNYDSPTAMAVARIRETLPEASVLVLCDLVEPASEKWQPAIEGYMGNARFNLIVKPEWEARTIDFLHTWGSKAKVVQGKRCLDKADMSRVPRESIIHELHTNHPIARAYLVEQYGSVIKVDTSNQLRDVARGLTMDGKGSGSRTMFVTERYELVFGRAARENALRRTTAQLDEAEGRLADFQALKKTLSDVRSLLSAVREPNFDPDPLLNYAGEIDQAQSALNQLDLREVNELGTRLTELQRQLGDVDQDRNDAHRAIHLAQERTEKSEEVIKGITGRRDERLRELQRQIGRLKQLCEVNPERTYTVMSEQVEGLLSAATVAEVTTRRDQLGSLPALRVGEVREQLSEHNIKAKTEERFQVHLPYLHEGDGFDPCYGPLAQLGRAVGAMHADLEGVGLYNNRNEVGKAERSFHDVFTKQFCVEIKAKVDDGIRTLRQMNAELQNLKFGTDRFTIDWSRWEPEFEDYYGFFKAVAELADSPDTVDLFAETTLSDKHRAVRDRLVKLLLDKDQERAERDLLRIADYRNYRRYEIWNESDSGGRIALSIWGTGSGGQLETPAYIVRAAVVTNRMKLFDKGPSLKLLVSDESFSRMDELRARAVLRYLRDSLGLQLISAMPTRGAGGLRPEFDREFSYSRAGVDEMNGELDFIIECDERHFKKDRMREMWEAHREKVREQARLAFEAKEPAPSEVPQASPGDLFLSDALADAAPASSMETVP</sequence>
<evidence type="ECO:0000313" key="3">
    <source>
        <dbReference type="EMBL" id="SDD76349.1"/>
    </source>
</evidence>
<evidence type="ECO:0000256" key="2">
    <source>
        <dbReference type="SAM" id="MobiDB-lite"/>
    </source>
</evidence>
<dbReference type="PANTHER" id="PTHR32182:SF0">
    <property type="entry name" value="DNA REPLICATION AND REPAIR PROTEIN RECF"/>
    <property type="match status" value="1"/>
</dbReference>
<evidence type="ECO:0000313" key="4">
    <source>
        <dbReference type="Proteomes" id="UP000198908"/>
    </source>
</evidence>
<dbReference type="InterPro" id="IPR027417">
    <property type="entry name" value="P-loop_NTPase"/>
</dbReference>
<dbReference type="Gene3D" id="3.40.50.300">
    <property type="entry name" value="P-loop containing nucleotide triphosphate hydrolases"/>
    <property type="match status" value="1"/>
</dbReference>
<name>A0A1G6XDQ9_9BURK</name>
<protein>
    <submittedName>
        <fullName evidence="3">Uncharacterized protein YPO0396</fullName>
    </submittedName>
</protein>
<organism evidence="3 4">
    <name type="scientific">Paraburkholderia lycopersici</name>
    <dbReference type="NCBI Taxonomy" id="416944"/>
    <lineage>
        <taxon>Bacteria</taxon>
        <taxon>Pseudomonadati</taxon>
        <taxon>Pseudomonadota</taxon>
        <taxon>Betaproteobacteria</taxon>
        <taxon>Burkholderiales</taxon>
        <taxon>Burkholderiaceae</taxon>
        <taxon>Paraburkholderia</taxon>
    </lineage>
</organism>
<feature type="coiled-coil region" evidence="1">
    <location>
        <begin position="672"/>
        <end position="706"/>
    </location>
</feature>